<sequence length="148" mass="16987">MYQSICHGIKLSKPPPATSETHNNPTDIAMAEGWWKRARATLAKLPQMARVIHDMRAGGCIKEFEKALEQCEEAMADKKPKEGVSCAKATAALRKCMEGKDVLAKHLVALDEGIMEDEWRRWDPYVQKKLKLDPRYRWWTGMKKSEEE</sequence>
<evidence type="ECO:0000313" key="2">
    <source>
        <dbReference type="EnsemblPlants" id="TraesCS1B02G450200.1.cds1"/>
    </source>
</evidence>
<evidence type="ECO:0008006" key="4">
    <source>
        <dbReference type="Google" id="ProtNLM"/>
    </source>
</evidence>
<evidence type="ECO:0000256" key="1">
    <source>
        <dbReference type="SAM" id="MobiDB-lite"/>
    </source>
</evidence>
<organism evidence="2">
    <name type="scientific">Triticum aestivum</name>
    <name type="common">Wheat</name>
    <dbReference type="NCBI Taxonomy" id="4565"/>
    <lineage>
        <taxon>Eukaryota</taxon>
        <taxon>Viridiplantae</taxon>
        <taxon>Streptophyta</taxon>
        <taxon>Embryophyta</taxon>
        <taxon>Tracheophyta</taxon>
        <taxon>Spermatophyta</taxon>
        <taxon>Magnoliopsida</taxon>
        <taxon>Liliopsida</taxon>
        <taxon>Poales</taxon>
        <taxon>Poaceae</taxon>
        <taxon>BOP clade</taxon>
        <taxon>Pooideae</taxon>
        <taxon>Triticodae</taxon>
        <taxon>Triticeae</taxon>
        <taxon>Triticinae</taxon>
        <taxon>Triticum</taxon>
    </lineage>
</organism>
<evidence type="ECO:0000313" key="3">
    <source>
        <dbReference type="Proteomes" id="UP000019116"/>
    </source>
</evidence>
<name>A0A3B5Z613_WHEAT</name>
<reference evidence="2" key="2">
    <citation type="submission" date="2018-10" db="UniProtKB">
        <authorList>
            <consortium name="EnsemblPlants"/>
        </authorList>
    </citation>
    <scope>IDENTIFICATION</scope>
</reference>
<dbReference type="EnsemblPlants" id="TraesCS1B02G450200.1">
    <property type="protein sequence ID" value="TraesCS1B02G450200.1.cds1"/>
    <property type="gene ID" value="TraesCS1B02G450200"/>
</dbReference>
<reference evidence="2" key="1">
    <citation type="submission" date="2018-08" db="EMBL/GenBank/DDBJ databases">
        <authorList>
            <person name="Rossello M."/>
        </authorList>
    </citation>
    <scope>NUCLEOTIDE SEQUENCE [LARGE SCALE GENOMIC DNA]</scope>
    <source>
        <strain evidence="2">cv. Chinese Spring</strain>
    </source>
</reference>
<dbReference type="Gramene" id="TraesCLE_scaffold_031017_01G000200.1">
    <property type="protein sequence ID" value="TraesCLE_scaffold_031017_01G000200.1"/>
    <property type="gene ID" value="TraesCLE_scaffold_031017_01G000200"/>
</dbReference>
<dbReference type="Gramene" id="TraesCS1B02G450200.1">
    <property type="protein sequence ID" value="TraesCS1B02G450200.1.cds1"/>
    <property type="gene ID" value="TraesCS1B02G450200"/>
</dbReference>
<dbReference type="AlphaFoldDB" id="A0A3B5Z613"/>
<protein>
    <recommendedName>
        <fullName evidence="4">GCK domain-containing protein</fullName>
    </recommendedName>
</protein>
<keyword evidence="3" id="KW-1185">Reference proteome</keyword>
<accession>A0A3B5Z613</accession>
<dbReference type="Gramene" id="TraesCAD_scaffold_016264_01G000200.1">
    <property type="protein sequence ID" value="TraesCAD_scaffold_016264_01G000200.1"/>
    <property type="gene ID" value="TraesCAD_scaffold_016264_01G000200"/>
</dbReference>
<feature type="region of interest" description="Disordered" evidence="1">
    <location>
        <begin position="1"/>
        <end position="24"/>
    </location>
</feature>
<proteinExistence type="predicted"/>
<dbReference type="Gramene" id="TraesCS1B03G1207500.1">
    <property type="protein sequence ID" value="TraesCS1B03G1207500.1.CDS1"/>
    <property type="gene ID" value="TraesCS1B03G1207500"/>
</dbReference>
<dbReference type="Gramene" id="TraesRN1B0101230700.1">
    <property type="protein sequence ID" value="TraesRN1B0101230700.1"/>
    <property type="gene ID" value="TraesRN1B0101230700"/>
</dbReference>
<dbReference type="Proteomes" id="UP000019116">
    <property type="component" value="Chromosome 1B"/>
</dbReference>
<dbReference type="Gramene" id="TraesWEE_scaffold_036927_01G000200.1">
    <property type="protein sequence ID" value="TraesWEE_scaffold_036927_01G000200.1"/>
    <property type="gene ID" value="TraesWEE_scaffold_036927_01G000200"/>
</dbReference>